<dbReference type="EMBL" id="WSFO01000061">
    <property type="protein sequence ID" value="KAE9623953.1"/>
    <property type="molecule type" value="Genomic_DNA"/>
</dbReference>
<feature type="region of interest" description="Disordered" evidence="1">
    <location>
        <begin position="47"/>
        <end position="84"/>
    </location>
</feature>
<dbReference type="InterPro" id="IPR002514">
    <property type="entry name" value="Transposase_8"/>
</dbReference>
<dbReference type="Pfam" id="PF01527">
    <property type="entry name" value="HTH_Tnp_1"/>
    <property type="match status" value="1"/>
</dbReference>
<protein>
    <submittedName>
        <fullName evidence="2">Transposase</fullName>
    </submittedName>
</protein>
<proteinExistence type="predicted"/>
<dbReference type="GO" id="GO:0006313">
    <property type="term" value="P:DNA transposition"/>
    <property type="evidence" value="ECO:0007669"/>
    <property type="project" value="InterPro"/>
</dbReference>
<sequence length="101" mass="10992">MQRRHTEEQIITILKDHERGVLVAELARQHGVTEQTGHLSLEGQVRGYGGVGSQASPGPGGRKCPAEETAGGKRPRQCRPQGDRLGKVVTPEAKRRAVTYL</sequence>
<evidence type="ECO:0000313" key="3">
    <source>
        <dbReference type="Proteomes" id="UP000441586"/>
    </source>
</evidence>
<dbReference type="GO" id="GO:0004803">
    <property type="term" value="F:transposase activity"/>
    <property type="evidence" value="ECO:0007669"/>
    <property type="project" value="InterPro"/>
</dbReference>
<dbReference type="Proteomes" id="UP000441586">
    <property type="component" value="Unassembled WGS sequence"/>
</dbReference>
<evidence type="ECO:0000256" key="1">
    <source>
        <dbReference type="SAM" id="MobiDB-lite"/>
    </source>
</evidence>
<dbReference type="GO" id="GO:0003677">
    <property type="term" value="F:DNA binding"/>
    <property type="evidence" value="ECO:0007669"/>
    <property type="project" value="InterPro"/>
</dbReference>
<feature type="non-terminal residue" evidence="2">
    <location>
        <position position="101"/>
    </location>
</feature>
<name>A0A6A4RAG8_9RHOB</name>
<accession>A0A6A4RAG8</accession>
<organism evidence="2 3">
    <name type="scientific">Parasedimentitalea maritima</name>
    <dbReference type="NCBI Taxonomy" id="2578117"/>
    <lineage>
        <taxon>Bacteria</taxon>
        <taxon>Pseudomonadati</taxon>
        <taxon>Pseudomonadota</taxon>
        <taxon>Alphaproteobacteria</taxon>
        <taxon>Rhodobacterales</taxon>
        <taxon>Paracoccaceae</taxon>
        <taxon>Parasedimentitalea</taxon>
    </lineage>
</organism>
<dbReference type="AlphaFoldDB" id="A0A6A4RAG8"/>
<comment type="caution">
    <text evidence="2">The sequence shown here is derived from an EMBL/GenBank/DDBJ whole genome shotgun (WGS) entry which is preliminary data.</text>
</comment>
<gene>
    <name evidence="2" type="ORF">GP644_23630</name>
</gene>
<reference evidence="2 3" key="1">
    <citation type="submission" date="2019-12" db="EMBL/GenBank/DDBJ databases">
        <authorList>
            <person name="Zhang Y.-J."/>
        </authorList>
    </citation>
    <scope>NUCLEOTIDE SEQUENCE [LARGE SCALE GENOMIC DNA]</scope>
    <source>
        <strain evidence="2 3">H18S-6</strain>
    </source>
</reference>
<evidence type="ECO:0000313" key="2">
    <source>
        <dbReference type="EMBL" id="KAE9623953.1"/>
    </source>
</evidence>